<gene>
    <name evidence="2" type="ORF">CLV28_0758</name>
</gene>
<dbReference type="AlphaFoldDB" id="A0A2M9D073"/>
<keyword evidence="1" id="KW-0472">Membrane</keyword>
<dbReference type="Proteomes" id="UP000231693">
    <property type="component" value="Unassembled WGS sequence"/>
</dbReference>
<keyword evidence="1" id="KW-0812">Transmembrane</keyword>
<dbReference type="OrthoDB" id="5137482at2"/>
<name>A0A2M9D073_9CELL</name>
<sequence length="411" mass="40927">MSAHDSTPQQDPFEAELRAGLGRLGATAPAGALDAHLPTIARTARRRRAAKRTSAGALGVAAVAAVAVVGIQLPGDDGAIPAGPSPTSTSTVAPTGGFVDGSVPAWLEGTSLACGADATLLAAVPTTAAGTDVTITATAPLAATRADDGGWEYRLPYAFPAQEGTERLHGVRPTLAWVQHGRVVGLGAAPDPATATSWPADVRIDGEALADATDYCAPGPDGTYPATMPAGEYTVVAYGPVWTDEHTPGDEVWTTTAQASALVTLGADGAVTSSAIAGEAGAPVVPGEIARDVTDDRGVIPTSTGTAVDVARAGTTYEVRAACAGRDLGTGEALLRWSLLDAATGSGAPDDADREVAAGTVRCVGGQPGDPVAADGTPVVALTAGHPYQLVLRALPEDVTTATVVLAPAGD</sequence>
<evidence type="ECO:0000313" key="3">
    <source>
        <dbReference type="Proteomes" id="UP000231693"/>
    </source>
</evidence>
<feature type="transmembrane region" description="Helical" evidence="1">
    <location>
        <begin position="55"/>
        <end position="75"/>
    </location>
</feature>
<protein>
    <submittedName>
        <fullName evidence="2">Uncharacterized protein</fullName>
    </submittedName>
</protein>
<keyword evidence="3" id="KW-1185">Reference proteome</keyword>
<evidence type="ECO:0000313" key="2">
    <source>
        <dbReference type="EMBL" id="PJJ77537.1"/>
    </source>
</evidence>
<accession>A0A2M9D073</accession>
<comment type="caution">
    <text evidence="2">The sequence shown here is derived from an EMBL/GenBank/DDBJ whole genome shotgun (WGS) entry which is preliminary data.</text>
</comment>
<evidence type="ECO:0000256" key="1">
    <source>
        <dbReference type="SAM" id="Phobius"/>
    </source>
</evidence>
<dbReference type="RefSeq" id="WP_100421905.1">
    <property type="nucleotide sequence ID" value="NZ_BOOX01000003.1"/>
</dbReference>
<dbReference type="EMBL" id="PGFE01000001">
    <property type="protein sequence ID" value="PJJ77537.1"/>
    <property type="molecule type" value="Genomic_DNA"/>
</dbReference>
<organism evidence="2 3">
    <name type="scientific">Sediminihabitans luteus</name>
    <dbReference type="NCBI Taxonomy" id="1138585"/>
    <lineage>
        <taxon>Bacteria</taxon>
        <taxon>Bacillati</taxon>
        <taxon>Actinomycetota</taxon>
        <taxon>Actinomycetes</taxon>
        <taxon>Micrococcales</taxon>
        <taxon>Cellulomonadaceae</taxon>
        <taxon>Sediminihabitans</taxon>
    </lineage>
</organism>
<proteinExistence type="predicted"/>
<keyword evidence="1" id="KW-1133">Transmembrane helix</keyword>
<reference evidence="2 3" key="1">
    <citation type="submission" date="2017-11" db="EMBL/GenBank/DDBJ databases">
        <title>Genomic Encyclopedia of Archaeal and Bacterial Type Strains, Phase II (KMG-II): From Individual Species to Whole Genera.</title>
        <authorList>
            <person name="Goeker M."/>
        </authorList>
    </citation>
    <scope>NUCLEOTIDE SEQUENCE [LARGE SCALE GENOMIC DNA]</scope>
    <source>
        <strain evidence="2 3">DSM 25478</strain>
    </source>
</reference>